<proteinExistence type="predicted"/>
<organism evidence="10 11">
    <name type="scientific">Saprospira grandis (strain Lewin)</name>
    <dbReference type="NCBI Taxonomy" id="984262"/>
    <lineage>
        <taxon>Bacteria</taxon>
        <taxon>Pseudomonadati</taxon>
        <taxon>Bacteroidota</taxon>
        <taxon>Saprospiria</taxon>
        <taxon>Saprospirales</taxon>
        <taxon>Saprospiraceae</taxon>
        <taxon>Saprospira</taxon>
    </lineage>
</organism>
<feature type="domain" description="Cytochrome c" evidence="9">
    <location>
        <begin position="36"/>
        <end position="136"/>
    </location>
</feature>
<keyword evidence="7" id="KW-0812">Transmembrane</keyword>
<evidence type="ECO:0000256" key="3">
    <source>
        <dbReference type="ARBA" id="ARBA00022723"/>
    </source>
</evidence>
<keyword evidence="1" id="KW-0813">Transport</keyword>
<reference evidence="10 11" key="1">
    <citation type="journal article" date="2012" name="Stand. Genomic Sci.">
        <title>Complete genome sequencing and analysis of Saprospira grandis str. Lewin, a predatory marine bacterium.</title>
        <authorList>
            <person name="Saw J.H."/>
            <person name="Yuryev A."/>
            <person name="Kanbe M."/>
            <person name="Hou S."/>
            <person name="Young A.G."/>
            <person name="Aizawa S."/>
            <person name="Alam M."/>
        </authorList>
    </citation>
    <scope>NUCLEOTIDE SEQUENCE [LARGE SCALE GENOMIC DNA]</scope>
    <source>
        <strain evidence="10 11">Lewin</strain>
    </source>
</reference>
<dbReference type="EMBL" id="CP002831">
    <property type="protein sequence ID" value="AFC24250.1"/>
    <property type="molecule type" value="Genomic_DNA"/>
</dbReference>
<dbReference type="PANTHER" id="PTHR39425:SF1">
    <property type="entry name" value="CYTOCHROME C7-LIKE DOMAIN-CONTAINING PROTEIN"/>
    <property type="match status" value="1"/>
</dbReference>
<dbReference type="InterPro" id="IPR020942">
    <property type="entry name" value="Cyt_c_III_dom"/>
</dbReference>
<evidence type="ECO:0000256" key="4">
    <source>
        <dbReference type="ARBA" id="ARBA00022982"/>
    </source>
</evidence>
<dbReference type="AlphaFoldDB" id="H6L978"/>
<dbReference type="KEGG" id="sgn:SGRA_1515"/>
<keyword evidence="4" id="KW-0249">Electron transport</keyword>
<dbReference type="STRING" id="984262.SGRA_1515"/>
<dbReference type="Pfam" id="PF02085">
    <property type="entry name" value="Cytochrom_CIII"/>
    <property type="match status" value="1"/>
</dbReference>
<dbReference type="Pfam" id="PF00034">
    <property type="entry name" value="Cytochrom_C"/>
    <property type="match status" value="1"/>
</dbReference>
<dbReference type="InterPro" id="IPR009056">
    <property type="entry name" value="Cyt_c-like_dom"/>
</dbReference>
<dbReference type="InterPro" id="IPR036280">
    <property type="entry name" value="Multihaem_cyt_sf"/>
</dbReference>
<dbReference type="eggNOG" id="COG2010">
    <property type="taxonomic scope" value="Bacteria"/>
</dbReference>
<feature type="transmembrane region" description="Helical" evidence="7">
    <location>
        <begin position="167"/>
        <end position="187"/>
    </location>
</feature>
<dbReference type="PROSITE" id="PS51007">
    <property type="entry name" value="CYTC"/>
    <property type="match status" value="1"/>
</dbReference>
<dbReference type="SUPFAM" id="SSF48695">
    <property type="entry name" value="Multiheme cytochromes"/>
    <property type="match status" value="1"/>
</dbReference>
<dbReference type="CDD" id="cd08168">
    <property type="entry name" value="Cytochrom_C3"/>
    <property type="match status" value="2"/>
</dbReference>
<evidence type="ECO:0000256" key="1">
    <source>
        <dbReference type="ARBA" id="ARBA00022448"/>
    </source>
</evidence>
<dbReference type="GO" id="GO:0046872">
    <property type="term" value="F:metal ion binding"/>
    <property type="evidence" value="ECO:0007669"/>
    <property type="project" value="UniProtKB-KW"/>
</dbReference>
<accession>H6L978</accession>
<feature type="chain" id="PRO_5003604805" evidence="8">
    <location>
        <begin position="36"/>
        <end position="486"/>
    </location>
</feature>
<name>H6L978_SAPGL</name>
<evidence type="ECO:0000313" key="10">
    <source>
        <dbReference type="EMBL" id="AFC24250.1"/>
    </source>
</evidence>
<protein>
    <submittedName>
        <fullName evidence="10">Cytochrome c class I</fullName>
    </submittedName>
</protein>
<dbReference type="GO" id="GO:0009055">
    <property type="term" value="F:electron transfer activity"/>
    <property type="evidence" value="ECO:0007669"/>
    <property type="project" value="InterPro"/>
</dbReference>
<keyword evidence="7" id="KW-0472">Membrane</keyword>
<keyword evidence="5 6" id="KW-0408">Iron</keyword>
<evidence type="ECO:0000256" key="2">
    <source>
        <dbReference type="ARBA" id="ARBA00022617"/>
    </source>
</evidence>
<dbReference type="PANTHER" id="PTHR39425">
    <property type="entry name" value="LIPOPROTEIN CYTOCHROME C"/>
    <property type="match status" value="1"/>
</dbReference>
<evidence type="ECO:0000256" key="7">
    <source>
        <dbReference type="SAM" id="Phobius"/>
    </source>
</evidence>
<dbReference type="Gene3D" id="1.10.760.10">
    <property type="entry name" value="Cytochrome c-like domain"/>
    <property type="match status" value="1"/>
</dbReference>
<keyword evidence="11" id="KW-1185">Reference proteome</keyword>
<keyword evidence="7" id="KW-1133">Transmembrane helix</keyword>
<feature type="transmembrane region" description="Helical" evidence="7">
    <location>
        <begin position="208"/>
        <end position="231"/>
    </location>
</feature>
<dbReference type="Proteomes" id="UP000007519">
    <property type="component" value="Chromosome"/>
</dbReference>
<dbReference type="SUPFAM" id="SSF46626">
    <property type="entry name" value="Cytochrome c"/>
    <property type="match status" value="1"/>
</dbReference>
<keyword evidence="2 6" id="KW-0349">Heme</keyword>
<evidence type="ECO:0000313" key="11">
    <source>
        <dbReference type="Proteomes" id="UP000007519"/>
    </source>
</evidence>
<dbReference type="GO" id="GO:0020037">
    <property type="term" value="F:heme binding"/>
    <property type="evidence" value="ECO:0007669"/>
    <property type="project" value="InterPro"/>
</dbReference>
<evidence type="ECO:0000256" key="5">
    <source>
        <dbReference type="ARBA" id="ARBA00023004"/>
    </source>
</evidence>
<gene>
    <name evidence="10" type="ordered locus">SGRA_1515</name>
</gene>
<dbReference type="InterPro" id="IPR036909">
    <property type="entry name" value="Cyt_c-like_dom_sf"/>
</dbReference>
<evidence type="ECO:0000259" key="9">
    <source>
        <dbReference type="PROSITE" id="PS51007"/>
    </source>
</evidence>
<evidence type="ECO:0000256" key="8">
    <source>
        <dbReference type="SAM" id="SignalP"/>
    </source>
</evidence>
<sequence>MRFFDKKLTEMIYQNLVRYFSLAFLFLALSLGAQAQDAKHGKELFLANCASCHNANMKDNATGPALGDVEARWAEFPQEELYAWIRNSQGLIADNSAASQGYAAALYKKWGSVMTPFPALTDADIQDMLVFIQNKYEFGCDSPPCVTVAADPGTEGPAKEEDSSTGIILIILAVVLALSTVFLARYINNLNRLAAQKTGGEPVASKSFLQIVLNPTIVRLLIFALVIFGGYTTVNNAINLGRQQNYAPEQPIKFSHALHAGKNGIDCQYCHDGARRSKHAVIPAMNTCMNCHTAVKKGPEHGTAEILKIYASTGFNPISIETPQYGAYFSDTVSLESRLAVYEKWLKASNEGMAEGDIKAQLAAVPQFIETSEDSKLVNTKPVSWIRIHNLPDHVYFNHSQHVTAGKVECQDCHGAVEEMAVVKQHAPLSMGWCVNCHRQTKVKFDENAYYQADYYKQYEEYHKEIQEGGVTVEEIGGLECQKCHY</sequence>
<feature type="signal peptide" evidence="8">
    <location>
        <begin position="1"/>
        <end position="35"/>
    </location>
</feature>
<keyword evidence="3 6" id="KW-0479">Metal-binding</keyword>
<dbReference type="HOGENOM" id="CLU_601056_0_0_10"/>
<dbReference type="Gene3D" id="3.90.10.10">
    <property type="entry name" value="Cytochrome C3"/>
    <property type="match status" value="2"/>
</dbReference>
<evidence type="ECO:0000256" key="6">
    <source>
        <dbReference type="PROSITE-ProRule" id="PRU00433"/>
    </source>
</evidence>
<keyword evidence="8" id="KW-0732">Signal</keyword>